<dbReference type="EMBL" id="BMAW01057223">
    <property type="protein sequence ID" value="GFT09656.1"/>
    <property type="molecule type" value="Genomic_DNA"/>
</dbReference>
<evidence type="ECO:0000313" key="3">
    <source>
        <dbReference type="EMBL" id="GFT23455.1"/>
    </source>
</evidence>
<evidence type="ECO:0000313" key="1">
    <source>
        <dbReference type="EMBL" id="GFS73611.1"/>
    </source>
</evidence>
<name>A0A8X6TEZ5_NEPPI</name>
<dbReference type="EMBL" id="BMAW01106263">
    <property type="protein sequence ID" value="GFT23455.1"/>
    <property type="molecule type" value="Genomic_DNA"/>
</dbReference>
<organism evidence="2 4">
    <name type="scientific">Nephila pilipes</name>
    <name type="common">Giant wood spider</name>
    <name type="synonym">Nephila maculata</name>
    <dbReference type="NCBI Taxonomy" id="299642"/>
    <lineage>
        <taxon>Eukaryota</taxon>
        <taxon>Metazoa</taxon>
        <taxon>Ecdysozoa</taxon>
        <taxon>Arthropoda</taxon>
        <taxon>Chelicerata</taxon>
        <taxon>Arachnida</taxon>
        <taxon>Araneae</taxon>
        <taxon>Araneomorphae</taxon>
        <taxon>Entelegynae</taxon>
        <taxon>Araneoidea</taxon>
        <taxon>Nephilidae</taxon>
        <taxon>Nephila</taxon>
    </lineage>
</organism>
<evidence type="ECO:0000313" key="2">
    <source>
        <dbReference type="EMBL" id="GFT09656.1"/>
    </source>
</evidence>
<feature type="non-terminal residue" evidence="2">
    <location>
        <position position="35"/>
    </location>
</feature>
<feature type="non-terminal residue" evidence="2">
    <location>
        <position position="1"/>
    </location>
</feature>
<accession>A0A8X6TEZ5</accession>
<dbReference type="Proteomes" id="UP000887013">
    <property type="component" value="Unassembled WGS sequence"/>
</dbReference>
<gene>
    <name evidence="1" type="ORF">NPIL_103781</name>
    <name evidence="2" type="ORF">NPIL_142181</name>
    <name evidence="3" type="ORF">NPIL_290351</name>
</gene>
<evidence type="ECO:0000313" key="4">
    <source>
        <dbReference type="Proteomes" id="UP000887013"/>
    </source>
</evidence>
<comment type="caution">
    <text evidence="2">The sequence shown here is derived from an EMBL/GenBank/DDBJ whole genome shotgun (WGS) entry which is preliminary data.</text>
</comment>
<proteinExistence type="predicted"/>
<keyword evidence="4" id="KW-1185">Reference proteome</keyword>
<sequence length="35" mass="4130">VSEDEDELKIHDEIVEKIDADFDELENDLRKRGTN</sequence>
<protein>
    <submittedName>
        <fullName evidence="2">Uncharacterized protein</fullName>
    </submittedName>
</protein>
<dbReference type="AlphaFoldDB" id="A0A8X6TEZ5"/>
<dbReference type="EMBL" id="BMAW01001336">
    <property type="protein sequence ID" value="GFS73611.1"/>
    <property type="molecule type" value="Genomic_DNA"/>
</dbReference>
<reference evidence="2" key="1">
    <citation type="submission" date="2020-08" db="EMBL/GenBank/DDBJ databases">
        <title>Multicomponent nature underlies the extraordinary mechanical properties of spider dragline silk.</title>
        <authorList>
            <person name="Kono N."/>
            <person name="Nakamura H."/>
            <person name="Mori M."/>
            <person name="Yoshida Y."/>
            <person name="Ohtoshi R."/>
            <person name="Malay A.D."/>
            <person name="Moran D.A.P."/>
            <person name="Tomita M."/>
            <person name="Numata K."/>
            <person name="Arakawa K."/>
        </authorList>
    </citation>
    <scope>NUCLEOTIDE SEQUENCE</scope>
</reference>